<evidence type="ECO:0008006" key="3">
    <source>
        <dbReference type="Google" id="ProtNLM"/>
    </source>
</evidence>
<reference evidence="1 2" key="1">
    <citation type="journal article" date="2014" name="Genome Biol. Evol.">
        <title>The genome of the myxosporean Thelohanellus kitauei shows adaptations to nutrient acquisition within its fish host.</title>
        <authorList>
            <person name="Yang Y."/>
            <person name="Xiong J."/>
            <person name="Zhou Z."/>
            <person name="Huo F."/>
            <person name="Miao W."/>
            <person name="Ran C."/>
            <person name="Liu Y."/>
            <person name="Zhang J."/>
            <person name="Feng J."/>
            <person name="Wang M."/>
            <person name="Wang M."/>
            <person name="Wang L."/>
            <person name="Yao B."/>
        </authorList>
    </citation>
    <scope>NUCLEOTIDE SEQUENCE [LARGE SCALE GENOMIC DNA]</scope>
    <source>
        <strain evidence="1">Wuqing</strain>
    </source>
</reference>
<dbReference type="Proteomes" id="UP000031668">
    <property type="component" value="Unassembled WGS sequence"/>
</dbReference>
<protein>
    <recommendedName>
        <fullName evidence="3">SPIN-DOC-like zinc-finger domain-containing protein</fullName>
    </recommendedName>
</protein>
<dbReference type="OrthoDB" id="1101576at2759"/>
<dbReference type="EMBL" id="JWZT01005303">
    <property type="protein sequence ID" value="KII61626.1"/>
    <property type="molecule type" value="Genomic_DNA"/>
</dbReference>
<dbReference type="PANTHER" id="PTHR45913">
    <property type="entry name" value="EPM2A-INTERACTING PROTEIN 1"/>
    <property type="match status" value="1"/>
</dbReference>
<keyword evidence="2" id="KW-1185">Reference proteome</keyword>
<evidence type="ECO:0000313" key="2">
    <source>
        <dbReference type="Proteomes" id="UP000031668"/>
    </source>
</evidence>
<name>A0A0C2MJ31_THEKT</name>
<sequence>MKLKDWTDKFTFALNSHGKPVCLIYGFYVLHAKKYILVRHFTTKHSEINVKYRINSDPRKEFIHKKEGSLDTQQSFFTNANEHSKSTVFVSCEIALLLARKIRGSQIQKK</sequence>
<gene>
    <name evidence="1" type="ORF">RF11_06900</name>
</gene>
<dbReference type="PANTHER" id="PTHR45913:SF21">
    <property type="entry name" value="DUF4371 DOMAIN-CONTAINING PROTEIN"/>
    <property type="match status" value="1"/>
</dbReference>
<organism evidence="1 2">
    <name type="scientific">Thelohanellus kitauei</name>
    <name type="common">Myxosporean</name>
    <dbReference type="NCBI Taxonomy" id="669202"/>
    <lineage>
        <taxon>Eukaryota</taxon>
        <taxon>Metazoa</taxon>
        <taxon>Cnidaria</taxon>
        <taxon>Myxozoa</taxon>
        <taxon>Myxosporea</taxon>
        <taxon>Bivalvulida</taxon>
        <taxon>Platysporina</taxon>
        <taxon>Myxobolidae</taxon>
        <taxon>Thelohanellus</taxon>
    </lineage>
</organism>
<evidence type="ECO:0000313" key="1">
    <source>
        <dbReference type="EMBL" id="KII61626.1"/>
    </source>
</evidence>
<accession>A0A0C2MJ31</accession>
<dbReference type="AlphaFoldDB" id="A0A0C2MJ31"/>
<comment type="caution">
    <text evidence="1">The sequence shown here is derived from an EMBL/GenBank/DDBJ whole genome shotgun (WGS) entry which is preliminary data.</text>
</comment>
<proteinExistence type="predicted"/>